<name>A0A5R9GPU0_9PROT</name>
<evidence type="ECO:0000256" key="3">
    <source>
        <dbReference type="ARBA" id="ARBA00016296"/>
    </source>
</evidence>
<comment type="subcellular location">
    <subcellularLocation>
        <location evidence="9">Cytoplasm</location>
    </subcellularLocation>
</comment>
<evidence type="ECO:0000256" key="5">
    <source>
        <dbReference type="ARBA" id="ARBA00022741"/>
    </source>
</evidence>
<comment type="catalytic activity">
    <reaction evidence="9">
        <text>GMP + ATP = GDP + ADP</text>
        <dbReference type="Rhea" id="RHEA:20780"/>
        <dbReference type="ChEBI" id="CHEBI:30616"/>
        <dbReference type="ChEBI" id="CHEBI:58115"/>
        <dbReference type="ChEBI" id="CHEBI:58189"/>
        <dbReference type="ChEBI" id="CHEBI:456216"/>
        <dbReference type="EC" id="2.7.4.8"/>
    </reaction>
</comment>
<dbReference type="EMBL" id="VBRY01000004">
    <property type="protein sequence ID" value="TLS67980.1"/>
    <property type="molecule type" value="Genomic_DNA"/>
</dbReference>
<dbReference type="GO" id="GO:0005829">
    <property type="term" value="C:cytosol"/>
    <property type="evidence" value="ECO:0007669"/>
    <property type="project" value="TreeGrafter"/>
</dbReference>
<dbReference type="CDD" id="cd00071">
    <property type="entry name" value="GMPK"/>
    <property type="match status" value="1"/>
</dbReference>
<dbReference type="GO" id="GO:0004385">
    <property type="term" value="F:GMP kinase activity"/>
    <property type="evidence" value="ECO:0007669"/>
    <property type="project" value="UniProtKB-UniRule"/>
</dbReference>
<gene>
    <name evidence="9" type="primary">gmk</name>
    <name evidence="11" type="ORF">FEF65_05930</name>
</gene>
<evidence type="ECO:0000256" key="2">
    <source>
        <dbReference type="ARBA" id="ARBA00012961"/>
    </source>
</evidence>
<evidence type="ECO:0000313" key="12">
    <source>
        <dbReference type="Proteomes" id="UP000306585"/>
    </source>
</evidence>
<reference evidence="11 12" key="1">
    <citation type="journal article" date="2019" name="Appl. Environ. Microbiol.">
        <title>Environmental Evidence and Genomic Insight of Iron-oxidizing Bacteria Preference Towards More Corrosion Resistant Stainless Steel at Higher Salinities.</title>
        <authorList>
            <person name="Garrison C.E."/>
            <person name="Price K.A."/>
            <person name="Field E.K."/>
        </authorList>
    </citation>
    <scope>NUCLEOTIDE SEQUENCE [LARGE SCALE GENOMIC DNA]</scope>
    <source>
        <strain evidence="11 12">P3</strain>
    </source>
</reference>
<dbReference type="InterPro" id="IPR027417">
    <property type="entry name" value="P-loop_NTPase"/>
</dbReference>
<evidence type="ECO:0000256" key="4">
    <source>
        <dbReference type="ARBA" id="ARBA00022679"/>
    </source>
</evidence>
<dbReference type="PROSITE" id="PS51257">
    <property type="entry name" value="PROKAR_LIPOPROTEIN"/>
    <property type="match status" value="1"/>
</dbReference>
<dbReference type="SMART" id="SM00072">
    <property type="entry name" value="GuKc"/>
    <property type="match status" value="1"/>
</dbReference>
<dbReference type="PROSITE" id="PS50052">
    <property type="entry name" value="GUANYLATE_KINASE_2"/>
    <property type="match status" value="1"/>
</dbReference>
<evidence type="ECO:0000313" key="11">
    <source>
        <dbReference type="EMBL" id="TLS67980.1"/>
    </source>
</evidence>
<dbReference type="InterPro" id="IPR008145">
    <property type="entry name" value="GK/Ca_channel_bsu"/>
</dbReference>
<evidence type="ECO:0000256" key="9">
    <source>
        <dbReference type="HAMAP-Rule" id="MF_00328"/>
    </source>
</evidence>
<comment type="caution">
    <text evidence="11">The sequence shown here is derived from an EMBL/GenBank/DDBJ whole genome shotgun (WGS) entry which is preliminary data.</text>
</comment>
<dbReference type="PANTHER" id="PTHR23117:SF13">
    <property type="entry name" value="GUANYLATE KINASE"/>
    <property type="match status" value="1"/>
</dbReference>
<evidence type="ECO:0000256" key="1">
    <source>
        <dbReference type="ARBA" id="ARBA00005790"/>
    </source>
</evidence>
<dbReference type="Pfam" id="PF00625">
    <property type="entry name" value="Guanylate_kin"/>
    <property type="match status" value="1"/>
</dbReference>
<dbReference type="OrthoDB" id="5292045at2"/>
<dbReference type="Gene3D" id="3.30.63.10">
    <property type="entry name" value="Guanylate Kinase phosphate binding domain"/>
    <property type="match status" value="1"/>
</dbReference>
<dbReference type="SUPFAM" id="SSF52540">
    <property type="entry name" value="P-loop containing nucleoside triphosphate hydrolases"/>
    <property type="match status" value="1"/>
</dbReference>
<dbReference type="Gene3D" id="3.40.50.300">
    <property type="entry name" value="P-loop containing nucleotide triphosphate hydrolases"/>
    <property type="match status" value="1"/>
</dbReference>
<sequence length="185" mass="20267">MSGRLFVVSGPSGAGKSSLCAALLQACPGLTLSISCTTRQPRPGERDGCEYRFLTVELFDQQRQQGAFLEWANVHGNRYGTRQADVEAELALGRDVLLEIDWQGARQVAEKIPGAIRIFILPPSLEELRRRLSGRGQDDEATVDRRMAAAEEEISHAGEAAYQVVNDDFERALGELKGIFTGACE</sequence>
<feature type="domain" description="Guanylate kinase-like" evidence="10">
    <location>
        <begin position="3"/>
        <end position="181"/>
    </location>
</feature>
<dbReference type="InterPro" id="IPR020590">
    <property type="entry name" value="Guanylate_kinase_CS"/>
</dbReference>
<dbReference type="RefSeq" id="WP_138238877.1">
    <property type="nucleotide sequence ID" value="NZ_VBRY01000004.1"/>
</dbReference>
<protein>
    <recommendedName>
        <fullName evidence="3 9">Guanylate kinase</fullName>
        <ecNumber evidence="2 9">2.7.4.8</ecNumber>
    </recommendedName>
    <alternativeName>
        <fullName evidence="8 9">GMP kinase</fullName>
    </alternativeName>
</protein>
<evidence type="ECO:0000256" key="7">
    <source>
        <dbReference type="ARBA" id="ARBA00022840"/>
    </source>
</evidence>
<keyword evidence="7 9" id="KW-0067">ATP-binding</keyword>
<feature type="binding site" evidence="9">
    <location>
        <begin position="10"/>
        <end position="17"/>
    </location>
    <ligand>
        <name>ATP</name>
        <dbReference type="ChEBI" id="CHEBI:30616"/>
    </ligand>
</feature>
<keyword evidence="5 9" id="KW-0547">Nucleotide-binding</keyword>
<dbReference type="HAMAP" id="MF_00328">
    <property type="entry name" value="Guanylate_kinase"/>
    <property type="match status" value="1"/>
</dbReference>
<proteinExistence type="inferred from homology"/>
<dbReference type="PANTHER" id="PTHR23117">
    <property type="entry name" value="GUANYLATE KINASE-RELATED"/>
    <property type="match status" value="1"/>
</dbReference>
<keyword evidence="12" id="KW-1185">Reference proteome</keyword>
<dbReference type="InterPro" id="IPR008144">
    <property type="entry name" value="Guanylate_kin-like_dom"/>
</dbReference>
<keyword evidence="4 9" id="KW-0808">Transferase</keyword>
<dbReference type="FunFam" id="3.30.63.10:FF:000002">
    <property type="entry name" value="Guanylate kinase 1"/>
    <property type="match status" value="1"/>
</dbReference>
<dbReference type="NCBIfam" id="TIGR03263">
    <property type="entry name" value="guanyl_kin"/>
    <property type="match status" value="1"/>
</dbReference>
<keyword evidence="9" id="KW-0963">Cytoplasm</keyword>
<dbReference type="EC" id="2.7.4.8" evidence="2 9"/>
<comment type="function">
    <text evidence="9">Essential for recycling GMP and indirectly, cGMP.</text>
</comment>
<keyword evidence="6 9" id="KW-0418">Kinase</keyword>
<dbReference type="PROSITE" id="PS00856">
    <property type="entry name" value="GUANYLATE_KINASE_1"/>
    <property type="match status" value="1"/>
</dbReference>
<dbReference type="AlphaFoldDB" id="A0A5R9GPU0"/>
<evidence type="ECO:0000256" key="8">
    <source>
        <dbReference type="ARBA" id="ARBA00030128"/>
    </source>
</evidence>
<organism evidence="11 12">
    <name type="scientific">Mariprofundus erugo</name>
    <dbReference type="NCBI Taxonomy" id="2528639"/>
    <lineage>
        <taxon>Bacteria</taxon>
        <taxon>Pseudomonadati</taxon>
        <taxon>Pseudomonadota</taxon>
        <taxon>Candidatius Mariprofundia</taxon>
        <taxon>Mariprofundales</taxon>
        <taxon>Mariprofundaceae</taxon>
        <taxon>Mariprofundus</taxon>
    </lineage>
</organism>
<dbReference type="Proteomes" id="UP000306585">
    <property type="component" value="Unassembled WGS sequence"/>
</dbReference>
<dbReference type="GO" id="GO:0005524">
    <property type="term" value="F:ATP binding"/>
    <property type="evidence" value="ECO:0007669"/>
    <property type="project" value="UniProtKB-UniRule"/>
</dbReference>
<comment type="similarity">
    <text evidence="1 9">Belongs to the guanylate kinase family.</text>
</comment>
<evidence type="ECO:0000259" key="10">
    <source>
        <dbReference type="PROSITE" id="PS50052"/>
    </source>
</evidence>
<accession>A0A5R9GPU0</accession>
<dbReference type="InterPro" id="IPR017665">
    <property type="entry name" value="Guanylate_kinase"/>
</dbReference>
<evidence type="ECO:0000256" key="6">
    <source>
        <dbReference type="ARBA" id="ARBA00022777"/>
    </source>
</evidence>